<feature type="compositionally biased region" description="Basic and acidic residues" evidence="5">
    <location>
        <begin position="242"/>
        <end position="252"/>
    </location>
</feature>
<dbReference type="SUPFAM" id="SSF100950">
    <property type="entry name" value="NagB/RpiA/CoA transferase-like"/>
    <property type="match status" value="1"/>
</dbReference>
<dbReference type="InterPro" id="IPR024185">
    <property type="entry name" value="FTHF_cligase-like_sf"/>
</dbReference>
<comment type="cofactor">
    <cofactor evidence="4">
        <name>Mg(2+)</name>
        <dbReference type="ChEBI" id="CHEBI:18420"/>
    </cofactor>
</comment>
<dbReference type="EC" id="6.3.3.2" evidence="4"/>
<dbReference type="Proteomes" id="UP000248128">
    <property type="component" value="Unassembled WGS sequence"/>
</dbReference>
<dbReference type="Pfam" id="PF01812">
    <property type="entry name" value="5-FTHF_cyc-lig"/>
    <property type="match status" value="1"/>
</dbReference>
<keyword evidence="2 4" id="KW-0547">Nucleotide-binding</keyword>
<evidence type="ECO:0000256" key="2">
    <source>
        <dbReference type="ARBA" id="ARBA00022741"/>
    </source>
</evidence>
<dbReference type="GO" id="GO:0009396">
    <property type="term" value="P:folic acid-containing compound biosynthetic process"/>
    <property type="evidence" value="ECO:0007669"/>
    <property type="project" value="TreeGrafter"/>
</dbReference>
<name>A0A318MEY8_9BIFI</name>
<comment type="similarity">
    <text evidence="1 4">Belongs to the 5-formyltetrahydrofolate cyclo-ligase family.</text>
</comment>
<evidence type="ECO:0000313" key="6">
    <source>
        <dbReference type="EMBL" id="PXY86558.1"/>
    </source>
</evidence>
<reference evidence="6 7" key="1">
    <citation type="submission" date="2018-05" db="EMBL/GenBank/DDBJ databases">
        <title>Reference genomes for bee gut microbiota database.</title>
        <authorList>
            <person name="Ellegaard K.M."/>
        </authorList>
    </citation>
    <scope>NUCLEOTIDE SEQUENCE [LARGE SCALE GENOMIC DNA]</scope>
    <source>
        <strain evidence="6 7">ESL0199</strain>
    </source>
</reference>
<dbReference type="Gene3D" id="3.40.50.10420">
    <property type="entry name" value="NagB/RpiA/CoA transferase-like"/>
    <property type="match status" value="1"/>
</dbReference>
<proteinExistence type="inferred from homology"/>
<dbReference type="GO" id="GO:0005524">
    <property type="term" value="F:ATP binding"/>
    <property type="evidence" value="ECO:0007669"/>
    <property type="project" value="UniProtKB-KW"/>
</dbReference>
<comment type="catalytic activity">
    <reaction evidence="4">
        <text>(6S)-5-formyl-5,6,7,8-tetrahydrofolate + ATP = (6R)-5,10-methenyltetrahydrofolate + ADP + phosphate</text>
        <dbReference type="Rhea" id="RHEA:10488"/>
        <dbReference type="ChEBI" id="CHEBI:30616"/>
        <dbReference type="ChEBI" id="CHEBI:43474"/>
        <dbReference type="ChEBI" id="CHEBI:57455"/>
        <dbReference type="ChEBI" id="CHEBI:57457"/>
        <dbReference type="ChEBI" id="CHEBI:456216"/>
        <dbReference type="EC" id="6.3.3.2"/>
    </reaction>
</comment>
<evidence type="ECO:0000256" key="5">
    <source>
        <dbReference type="SAM" id="MobiDB-lite"/>
    </source>
</evidence>
<keyword evidence="4" id="KW-0460">Magnesium</keyword>
<gene>
    <name evidence="6" type="ORF">DKK74_06940</name>
</gene>
<dbReference type="AlphaFoldDB" id="A0A318MEY8"/>
<evidence type="ECO:0000313" key="7">
    <source>
        <dbReference type="Proteomes" id="UP000248128"/>
    </source>
</evidence>
<feature type="region of interest" description="Disordered" evidence="5">
    <location>
        <begin position="232"/>
        <end position="252"/>
    </location>
</feature>
<sequence>MIPCSHRTAAEADRRPSGRAPTGRTEDMNEQARIDMDKQDRRGRLLEDRRHIDRTQCLDAGRKLAYLLADQVLPRVERSRSDQSLTVAAFASIRGEIAMDPSLDLLLGRGYQVLIPMLGTGTQVGWGCLQSEHDLDGMKRIPGWRPDEPDMPALPAQALHQADLILVPALAIDHAGIRLGRGGGWYDRALALRAEQTPVVGICWPGEFVEAPLPHLDHDLPVDAVLTPEDFTPTAAGLSRRPKADHNGDEQD</sequence>
<dbReference type="NCBIfam" id="TIGR02727">
    <property type="entry name" value="MTHFS_bact"/>
    <property type="match status" value="1"/>
</dbReference>
<dbReference type="GO" id="GO:0030272">
    <property type="term" value="F:5-formyltetrahydrofolate cyclo-ligase activity"/>
    <property type="evidence" value="ECO:0007669"/>
    <property type="project" value="UniProtKB-EC"/>
</dbReference>
<accession>A0A318MEY8</accession>
<dbReference type="InterPro" id="IPR037171">
    <property type="entry name" value="NagB/RpiA_transferase-like"/>
</dbReference>
<dbReference type="PANTHER" id="PTHR23407">
    <property type="entry name" value="ATPASE INHIBITOR/5-FORMYLTETRAHYDROFOLATE CYCLO-LIGASE"/>
    <property type="match status" value="1"/>
</dbReference>
<evidence type="ECO:0000256" key="1">
    <source>
        <dbReference type="ARBA" id="ARBA00010638"/>
    </source>
</evidence>
<keyword evidence="4" id="KW-0479">Metal-binding</keyword>
<protein>
    <recommendedName>
        <fullName evidence="4">5-formyltetrahydrofolate cyclo-ligase</fullName>
        <ecNumber evidence="4">6.3.3.2</ecNumber>
    </recommendedName>
</protein>
<feature type="region of interest" description="Disordered" evidence="5">
    <location>
        <begin position="1"/>
        <end position="41"/>
    </location>
</feature>
<feature type="compositionally biased region" description="Basic and acidic residues" evidence="5">
    <location>
        <begin position="24"/>
        <end position="41"/>
    </location>
</feature>
<comment type="caution">
    <text evidence="6">The sequence shown here is derived from an EMBL/GenBank/DDBJ whole genome shotgun (WGS) entry which is preliminary data.</text>
</comment>
<evidence type="ECO:0000256" key="4">
    <source>
        <dbReference type="RuleBase" id="RU361279"/>
    </source>
</evidence>
<keyword evidence="3 4" id="KW-0067">ATP-binding</keyword>
<dbReference type="GO" id="GO:0035999">
    <property type="term" value="P:tetrahydrofolate interconversion"/>
    <property type="evidence" value="ECO:0007669"/>
    <property type="project" value="TreeGrafter"/>
</dbReference>
<dbReference type="InterPro" id="IPR002698">
    <property type="entry name" value="FTHF_cligase"/>
</dbReference>
<dbReference type="EMBL" id="QGLK01000005">
    <property type="protein sequence ID" value="PXY86558.1"/>
    <property type="molecule type" value="Genomic_DNA"/>
</dbReference>
<evidence type="ECO:0000256" key="3">
    <source>
        <dbReference type="ARBA" id="ARBA00022840"/>
    </source>
</evidence>
<dbReference type="PANTHER" id="PTHR23407:SF1">
    <property type="entry name" value="5-FORMYLTETRAHYDROFOLATE CYCLO-LIGASE"/>
    <property type="match status" value="1"/>
</dbReference>
<organism evidence="6 7">
    <name type="scientific">Bifidobacterium asteroides</name>
    <dbReference type="NCBI Taxonomy" id="1684"/>
    <lineage>
        <taxon>Bacteria</taxon>
        <taxon>Bacillati</taxon>
        <taxon>Actinomycetota</taxon>
        <taxon>Actinomycetes</taxon>
        <taxon>Bifidobacteriales</taxon>
        <taxon>Bifidobacteriaceae</taxon>
        <taxon>Bifidobacterium</taxon>
    </lineage>
</organism>
<dbReference type="OrthoDB" id="3242798at2"/>
<dbReference type="GO" id="GO:0046872">
    <property type="term" value="F:metal ion binding"/>
    <property type="evidence" value="ECO:0007669"/>
    <property type="project" value="UniProtKB-KW"/>
</dbReference>
<keyword evidence="6" id="KW-0436">Ligase</keyword>